<name>A0AAV5AAM9_9AGAM</name>
<sequence length="211" mass="23127">MKDTTKHASVNAPTDGGSINPLTADPPILAIVFKGATVKADFARGPDQPSRESAGIWFDKGQAWKIVRQDTTFKKTNEAYEKAKTNGLPIGTVKLEKGTVITTFDDKPKPVPKTTNGYVILAPKFNGKFFQGVTKFKSVLKDEGITKLSPEFIKLKRDFEIAKKIGLQDIQGFFERTTVPVNFTDIHVGVPDVAKDFLDALDALPSGKPLY</sequence>
<dbReference type="Proteomes" id="UP001050691">
    <property type="component" value="Unassembled WGS sequence"/>
</dbReference>
<proteinExistence type="predicted"/>
<evidence type="ECO:0000313" key="3">
    <source>
        <dbReference type="Proteomes" id="UP001050691"/>
    </source>
</evidence>
<accession>A0AAV5AAM9</accession>
<feature type="region of interest" description="Disordered" evidence="1">
    <location>
        <begin position="1"/>
        <end position="21"/>
    </location>
</feature>
<gene>
    <name evidence="2" type="ORF">Clacol_005618</name>
</gene>
<reference evidence="2" key="1">
    <citation type="submission" date="2021-10" db="EMBL/GenBank/DDBJ databases">
        <title>De novo Genome Assembly of Clathrus columnatus (Basidiomycota, Fungi) Using Illumina and Nanopore Sequence Data.</title>
        <authorList>
            <person name="Ogiso-Tanaka E."/>
            <person name="Itagaki H."/>
            <person name="Hosoya T."/>
            <person name="Hosaka K."/>
        </authorList>
    </citation>
    <scope>NUCLEOTIDE SEQUENCE</scope>
    <source>
        <strain evidence="2">MO-923</strain>
    </source>
</reference>
<evidence type="ECO:0000313" key="2">
    <source>
        <dbReference type="EMBL" id="GJJ11385.1"/>
    </source>
</evidence>
<organism evidence="2 3">
    <name type="scientific">Clathrus columnatus</name>
    <dbReference type="NCBI Taxonomy" id="1419009"/>
    <lineage>
        <taxon>Eukaryota</taxon>
        <taxon>Fungi</taxon>
        <taxon>Dikarya</taxon>
        <taxon>Basidiomycota</taxon>
        <taxon>Agaricomycotina</taxon>
        <taxon>Agaricomycetes</taxon>
        <taxon>Phallomycetidae</taxon>
        <taxon>Phallales</taxon>
        <taxon>Clathraceae</taxon>
        <taxon>Clathrus</taxon>
    </lineage>
</organism>
<evidence type="ECO:0000256" key="1">
    <source>
        <dbReference type="SAM" id="MobiDB-lite"/>
    </source>
</evidence>
<keyword evidence="3" id="KW-1185">Reference proteome</keyword>
<comment type="caution">
    <text evidence="2">The sequence shown here is derived from an EMBL/GenBank/DDBJ whole genome shotgun (WGS) entry which is preliminary data.</text>
</comment>
<dbReference type="AlphaFoldDB" id="A0AAV5AAM9"/>
<dbReference type="EMBL" id="BPWL01000006">
    <property type="protein sequence ID" value="GJJ11385.1"/>
    <property type="molecule type" value="Genomic_DNA"/>
</dbReference>
<protein>
    <submittedName>
        <fullName evidence="2">Uncharacterized protein</fullName>
    </submittedName>
</protein>